<gene>
    <name evidence="2" type="ORF">C9J12_25595</name>
</gene>
<feature type="signal peptide" evidence="1">
    <location>
        <begin position="1"/>
        <end position="18"/>
    </location>
</feature>
<comment type="caution">
    <text evidence="2">The sequence shown here is derived from an EMBL/GenBank/DDBJ whole genome shotgun (WGS) entry which is preliminary data.</text>
</comment>
<sequence>MALINRLLFIFLTKNTLAASVGFASMCNSCPYFQLALESLLKKLRILRNPYMKTIQLAFANIKRLREILPLCIFVLKNKHWNVQYNYYFAK</sequence>
<keyword evidence="1" id="KW-0732">Signal</keyword>
<accession>A0A2T3J7P2</accession>
<dbReference type="EMBL" id="PYMJ01000042">
    <property type="protein sequence ID" value="PSU44775.1"/>
    <property type="molecule type" value="Genomic_DNA"/>
</dbReference>
<evidence type="ECO:0000256" key="1">
    <source>
        <dbReference type="SAM" id="SignalP"/>
    </source>
</evidence>
<evidence type="ECO:0000313" key="2">
    <source>
        <dbReference type="EMBL" id="PSU44775.1"/>
    </source>
</evidence>
<proteinExistence type="predicted"/>
<protein>
    <recommendedName>
        <fullName evidence="4">Secreted protein</fullName>
    </recommendedName>
</protein>
<reference evidence="2 3" key="1">
    <citation type="submission" date="2018-01" db="EMBL/GenBank/DDBJ databases">
        <title>Whole genome sequencing of Histamine producing bacteria.</title>
        <authorList>
            <person name="Butler K."/>
        </authorList>
    </citation>
    <scope>NUCLEOTIDE SEQUENCE [LARGE SCALE GENOMIC DNA]</scope>
    <source>
        <strain evidence="2 3">JCM 12947</strain>
    </source>
</reference>
<evidence type="ECO:0000313" key="3">
    <source>
        <dbReference type="Proteomes" id="UP000240987"/>
    </source>
</evidence>
<organism evidence="2 3">
    <name type="scientific">Photobacterium frigidiphilum</name>
    <dbReference type="NCBI Taxonomy" id="264736"/>
    <lineage>
        <taxon>Bacteria</taxon>
        <taxon>Pseudomonadati</taxon>
        <taxon>Pseudomonadota</taxon>
        <taxon>Gammaproteobacteria</taxon>
        <taxon>Vibrionales</taxon>
        <taxon>Vibrionaceae</taxon>
        <taxon>Photobacterium</taxon>
    </lineage>
</organism>
<dbReference type="Proteomes" id="UP000240987">
    <property type="component" value="Unassembled WGS sequence"/>
</dbReference>
<dbReference type="AlphaFoldDB" id="A0A2T3J7P2"/>
<evidence type="ECO:0008006" key="4">
    <source>
        <dbReference type="Google" id="ProtNLM"/>
    </source>
</evidence>
<feature type="chain" id="PRO_5015734462" description="Secreted protein" evidence="1">
    <location>
        <begin position="19"/>
        <end position="91"/>
    </location>
</feature>
<keyword evidence="3" id="KW-1185">Reference proteome</keyword>
<name>A0A2T3J7P2_9GAMM</name>